<dbReference type="InterPro" id="IPR003594">
    <property type="entry name" value="HATPase_dom"/>
</dbReference>
<name>A0A413X4B5_9FIRM</name>
<dbReference type="Gene3D" id="3.40.50.2300">
    <property type="match status" value="1"/>
</dbReference>
<evidence type="ECO:0000256" key="9">
    <source>
        <dbReference type="ARBA" id="ARBA00024867"/>
    </source>
</evidence>
<keyword evidence="7" id="KW-0418">Kinase</keyword>
<dbReference type="Proteomes" id="UP001055091">
    <property type="component" value="Unassembled WGS sequence"/>
</dbReference>
<dbReference type="InterPro" id="IPR003661">
    <property type="entry name" value="HisK_dim/P_dom"/>
</dbReference>
<dbReference type="InterPro" id="IPR011006">
    <property type="entry name" value="CheY-like_superfamily"/>
</dbReference>
<dbReference type="SMART" id="SM00448">
    <property type="entry name" value="REC"/>
    <property type="match status" value="1"/>
</dbReference>
<dbReference type="InterPro" id="IPR036097">
    <property type="entry name" value="HisK_dim/P_sf"/>
</dbReference>
<keyword evidence="6" id="KW-0808">Transferase</keyword>
<comment type="function">
    <text evidence="9">May play the central regulatory role in sporulation. It may be an element of the effector pathway responsible for the activation of sporulation genes in response to nutritional stress. Spo0A may act in concert with spo0H (a sigma factor) to control the expression of some genes that are critical to the sporulation process.</text>
</comment>
<organism evidence="10 11">
    <name type="scientific">Hungatella hathewayi</name>
    <dbReference type="NCBI Taxonomy" id="154046"/>
    <lineage>
        <taxon>Bacteria</taxon>
        <taxon>Bacillati</taxon>
        <taxon>Bacillota</taxon>
        <taxon>Clostridia</taxon>
        <taxon>Lachnospirales</taxon>
        <taxon>Lachnospiraceae</taxon>
        <taxon>Hungatella</taxon>
    </lineage>
</organism>
<evidence type="ECO:0000256" key="4">
    <source>
        <dbReference type="ARBA" id="ARBA00018672"/>
    </source>
</evidence>
<dbReference type="RefSeq" id="WP_118077057.1">
    <property type="nucleotide sequence ID" value="NZ_BQNJ01000002.1"/>
</dbReference>
<dbReference type="SUPFAM" id="SSF55874">
    <property type="entry name" value="ATPase domain of HSP90 chaperone/DNA topoisomerase II/histidine kinase"/>
    <property type="match status" value="1"/>
</dbReference>
<dbReference type="PANTHER" id="PTHR45339">
    <property type="entry name" value="HYBRID SIGNAL TRANSDUCTION HISTIDINE KINASE J"/>
    <property type="match status" value="1"/>
</dbReference>
<dbReference type="EMBL" id="BQNJ01000002">
    <property type="protein sequence ID" value="GKH03875.1"/>
    <property type="molecule type" value="Genomic_DNA"/>
</dbReference>
<gene>
    <name evidence="10" type="ORF">CE91St55_58560</name>
</gene>
<dbReference type="SMART" id="SM00387">
    <property type="entry name" value="HATPase_c"/>
    <property type="match status" value="1"/>
</dbReference>
<dbReference type="SUPFAM" id="SSF52172">
    <property type="entry name" value="CheY-like"/>
    <property type="match status" value="1"/>
</dbReference>
<dbReference type="InterPro" id="IPR004358">
    <property type="entry name" value="Sig_transdc_His_kin-like_C"/>
</dbReference>
<dbReference type="GO" id="GO:0000155">
    <property type="term" value="F:phosphorelay sensor kinase activity"/>
    <property type="evidence" value="ECO:0007669"/>
    <property type="project" value="InterPro"/>
</dbReference>
<keyword evidence="5" id="KW-0597">Phosphoprotein</keyword>
<dbReference type="Pfam" id="PF00072">
    <property type="entry name" value="Response_reg"/>
    <property type="match status" value="1"/>
</dbReference>
<dbReference type="CDD" id="cd00082">
    <property type="entry name" value="HisKA"/>
    <property type="match status" value="1"/>
</dbReference>
<dbReference type="PROSITE" id="PS50110">
    <property type="entry name" value="RESPONSE_REGULATORY"/>
    <property type="match status" value="1"/>
</dbReference>
<dbReference type="PRINTS" id="PR00344">
    <property type="entry name" value="BCTRLSENSOR"/>
</dbReference>
<evidence type="ECO:0000256" key="5">
    <source>
        <dbReference type="ARBA" id="ARBA00022553"/>
    </source>
</evidence>
<accession>A0A413X4B5</accession>
<comment type="caution">
    <text evidence="10">The sequence shown here is derived from an EMBL/GenBank/DDBJ whole genome shotgun (WGS) entry which is preliminary data.</text>
</comment>
<sequence length="1072" mass="123704">MAEHFKDIQKIQDILHEAQTGLWAIELEEGKEPRMYADKAMLELLGFAGEPSPEECYRGWYERIDPDYYPMVQNGVQRICADERAEVEYLWHHPLWGQIYVRCGGIRDKNFQRGTCLLGYHQNITNTVMLKQEYDTILEKLNENYKGIILCNLQTGEYRIIKATEKLEAFSEGAADFETFFRNYAESEIVWQNCELFMNAVNPENIRRQFQADCSGTGRADSDHTGAEAIYRTKEKRWRRIKVVPLNQYSEEYPWVIAAMEEQDGEIEKWIDEASAQVAVSQIYTLLISVDCEKTEYNCIYYSGELLTLSRRGTYQEFHDQAVTIMPEEDRLEFERIFDTENYAAGAYREGMLHMYDREGGFHAYSYYSALISQNFEDRILLTVRNVDDKYEIQRREAILSNLCECYYSIYLFDYVNNTEEPIWQEDFIQKNKAFPKGALDVYYEKFVKYYVYPEDQEKMRRAASIDFLRQTLSAEQPVYEVDFRRIYPDCIRWVRSRFSIAEIQDGVITKVIFANMDINEQKLTELKEEQQKKLYVEAQNIIKGLSAFYHSVFYVDLAEETFQTFVVREDVAERLNHSDQYCVLFDIYHEHLIHEEDRKRFQQEMSLGAIKERIQEGETIYDLEYRRDYSGYYGWMRVHVILAESRNGVPIKIILASHNIEKEKEQEAQSQKALFAAYEEARNANEAKSNFMAQMSHDIRTPMNAIIGMTAIAMGQVDDRERVKDCLQKISLSSSHLLHLINEVLDMSKIERGQLTLTEAPFSLKNLFHEIGSIVYNESMEKEQTLNFLTDGTTHDNLLGDAGKIRQVLINLINNAIKYTPHGGTITVASREMTSGIPGVGCFVFTVEDNGIGISRDFMDHIFVPFAREDNCHVRKVQGTGLGMSISYGIVRAMQGNIRVESREGEGSRFIVTLNIRILEEEEKEEAVQRAVTGNLGRKLDACLQGLRLLLVEDNELNMEIAETLLRDAGFIVDKAENGYEAFQMFVSSEPGTYDAILMDLQMPVMDGYTAAGEIRGSGHPEAKTVPIIALTANAFAEDISKVLASGMNDHVTKPIDFDRLLAALRKCVCR</sequence>
<dbReference type="CDD" id="cd17546">
    <property type="entry name" value="REC_hyHK_CKI1_RcsC-like"/>
    <property type="match status" value="1"/>
</dbReference>
<comment type="catalytic activity">
    <reaction evidence="1">
        <text>ATP + protein L-histidine = ADP + protein N-phospho-L-histidine.</text>
        <dbReference type="EC" id="2.7.13.3"/>
    </reaction>
</comment>
<keyword evidence="8" id="KW-0902">Two-component regulatory system</keyword>
<evidence type="ECO:0000256" key="3">
    <source>
        <dbReference type="ARBA" id="ARBA00012438"/>
    </source>
</evidence>
<dbReference type="GeneID" id="93149435"/>
<dbReference type="AlphaFoldDB" id="A0A413X4B5"/>
<protein>
    <recommendedName>
        <fullName evidence="4">Stage 0 sporulation protein A homolog</fullName>
        <ecNumber evidence="3">2.7.13.3</ecNumber>
    </recommendedName>
</protein>
<dbReference type="InterPro" id="IPR001789">
    <property type="entry name" value="Sig_transdc_resp-reg_receiver"/>
</dbReference>
<dbReference type="SMART" id="SM00388">
    <property type="entry name" value="HisKA"/>
    <property type="match status" value="1"/>
</dbReference>
<dbReference type="Pfam" id="PF02518">
    <property type="entry name" value="HATPase_c"/>
    <property type="match status" value="1"/>
</dbReference>
<evidence type="ECO:0000256" key="7">
    <source>
        <dbReference type="ARBA" id="ARBA00022777"/>
    </source>
</evidence>
<dbReference type="SUPFAM" id="SSF47384">
    <property type="entry name" value="Homodimeric domain of signal transducing histidine kinase"/>
    <property type="match status" value="1"/>
</dbReference>
<dbReference type="EC" id="2.7.13.3" evidence="3"/>
<evidence type="ECO:0000256" key="2">
    <source>
        <dbReference type="ARBA" id="ARBA00004370"/>
    </source>
</evidence>
<evidence type="ECO:0000256" key="6">
    <source>
        <dbReference type="ARBA" id="ARBA00022679"/>
    </source>
</evidence>
<dbReference type="Pfam" id="PF00512">
    <property type="entry name" value="HisKA"/>
    <property type="match status" value="1"/>
</dbReference>
<dbReference type="CDD" id="cd00075">
    <property type="entry name" value="HATPase"/>
    <property type="match status" value="1"/>
</dbReference>
<evidence type="ECO:0000313" key="11">
    <source>
        <dbReference type="Proteomes" id="UP001055091"/>
    </source>
</evidence>
<evidence type="ECO:0000256" key="1">
    <source>
        <dbReference type="ARBA" id="ARBA00000085"/>
    </source>
</evidence>
<dbReference type="Gene3D" id="3.30.450.20">
    <property type="entry name" value="PAS domain"/>
    <property type="match status" value="3"/>
</dbReference>
<dbReference type="InterPro" id="IPR036890">
    <property type="entry name" value="HATPase_C_sf"/>
</dbReference>
<reference evidence="10" key="1">
    <citation type="submission" date="2022-01" db="EMBL/GenBank/DDBJ databases">
        <title>Novel bile acid biosynthetic pathways are enriched in the microbiome of centenarians.</title>
        <authorList>
            <person name="Sato Y."/>
            <person name="Atarashi K."/>
            <person name="Plichta R.D."/>
            <person name="Arai Y."/>
            <person name="Sasajima S."/>
            <person name="Kearney M.S."/>
            <person name="Suda W."/>
            <person name="Takeshita K."/>
            <person name="Sasaki T."/>
            <person name="Okamoto S."/>
            <person name="Skelly N.A."/>
            <person name="Okamura Y."/>
            <person name="Vlamakis H."/>
            <person name="Li Y."/>
            <person name="Tanoue T."/>
            <person name="Takei H."/>
            <person name="Nittono H."/>
            <person name="Narushima S."/>
            <person name="Irie J."/>
            <person name="Itoh H."/>
            <person name="Moriya K."/>
            <person name="Sugiura Y."/>
            <person name="Suematsu M."/>
            <person name="Moritoki N."/>
            <person name="Shibata S."/>
            <person name="Littman R.D."/>
            <person name="Fischbach A.M."/>
            <person name="Uwamino Y."/>
            <person name="Inoue T."/>
            <person name="Honda A."/>
            <person name="Hattori M."/>
            <person name="Murai T."/>
            <person name="Xavier J.R."/>
            <person name="Hirose N."/>
            <person name="Honda K."/>
        </authorList>
    </citation>
    <scope>NUCLEOTIDE SEQUENCE</scope>
    <source>
        <strain evidence="10">CE91-St55</strain>
    </source>
</reference>
<dbReference type="PANTHER" id="PTHR45339:SF1">
    <property type="entry name" value="HYBRID SIGNAL TRANSDUCTION HISTIDINE KINASE J"/>
    <property type="match status" value="1"/>
</dbReference>
<evidence type="ECO:0000256" key="8">
    <source>
        <dbReference type="ARBA" id="ARBA00023012"/>
    </source>
</evidence>
<dbReference type="Gene3D" id="3.30.565.10">
    <property type="entry name" value="Histidine kinase-like ATPase, C-terminal domain"/>
    <property type="match status" value="1"/>
</dbReference>
<comment type="subcellular location">
    <subcellularLocation>
        <location evidence="2">Membrane</location>
    </subcellularLocation>
</comment>
<dbReference type="GO" id="GO:0016020">
    <property type="term" value="C:membrane"/>
    <property type="evidence" value="ECO:0007669"/>
    <property type="project" value="UniProtKB-SubCell"/>
</dbReference>
<dbReference type="FunFam" id="3.30.565.10:FF:000006">
    <property type="entry name" value="Sensor histidine kinase WalK"/>
    <property type="match status" value="1"/>
</dbReference>
<dbReference type="PROSITE" id="PS50109">
    <property type="entry name" value="HIS_KIN"/>
    <property type="match status" value="1"/>
</dbReference>
<dbReference type="InterPro" id="IPR005467">
    <property type="entry name" value="His_kinase_dom"/>
</dbReference>
<proteinExistence type="predicted"/>
<dbReference type="Gene3D" id="1.10.287.130">
    <property type="match status" value="1"/>
</dbReference>
<evidence type="ECO:0000313" key="10">
    <source>
        <dbReference type="EMBL" id="GKH03875.1"/>
    </source>
</evidence>